<evidence type="ECO:0000313" key="2">
    <source>
        <dbReference type="Proteomes" id="UP001243330"/>
    </source>
</evidence>
<dbReference type="Proteomes" id="UP001243330">
    <property type="component" value="Unassembled WGS sequence"/>
</dbReference>
<sequence>MIALLGIVAELQEHRNDSFATKLGVWEHGLAEQLLWRHSDTPCEDYSCIPPEMLMRPGFAGEKDHAERVPIYHVGGIRSVLGCGVFDSGARVLECFCFPLIFEEREKGDPSYVLSRF</sequence>
<organism evidence="1 2">
    <name type="scientific">Colletotrichum chrysophilum</name>
    <dbReference type="NCBI Taxonomy" id="1836956"/>
    <lineage>
        <taxon>Eukaryota</taxon>
        <taxon>Fungi</taxon>
        <taxon>Dikarya</taxon>
        <taxon>Ascomycota</taxon>
        <taxon>Pezizomycotina</taxon>
        <taxon>Sordariomycetes</taxon>
        <taxon>Hypocreomycetidae</taxon>
        <taxon>Glomerellales</taxon>
        <taxon>Glomerellaceae</taxon>
        <taxon>Colletotrichum</taxon>
        <taxon>Colletotrichum gloeosporioides species complex</taxon>
    </lineage>
</organism>
<accession>A0AAD9EKW9</accession>
<dbReference type="AlphaFoldDB" id="A0AAD9EKW9"/>
<keyword evidence="2" id="KW-1185">Reference proteome</keyword>
<protein>
    <submittedName>
        <fullName evidence="1">Uncharacterized protein</fullName>
    </submittedName>
</protein>
<name>A0AAD9EKW9_9PEZI</name>
<gene>
    <name evidence="1" type="ORF">CCHR01_05260</name>
</gene>
<proteinExistence type="predicted"/>
<dbReference type="EMBL" id="JAQOWY010000082">
    <property type="protein sequence ID" value="KAK1852108.1"/>
    <property type="molecule type" value="Genomic_DNA"/>
</dbReference>
<evidence type="ECO:0000313" key="1">
    <source>
        <dbReference type="EMBL" id="KAK1852108.1"/>
    </source>
</evidence>
<comment type="caution">
    <text evidence="1">The sequence shown here is derived from an EMBL/GenBank/DDBJ whole genome shotgun (WGS) entry which is preliminary data.</text>
</comment>
<reference evidence="1" key="1">
    <citation type="submission" date="2023-01" db="EMBL/GenBank/DDBJ databases">
        <title>Colletotrichum chrysophilum M932 genome sequence.</title>
        <authorList>
            <person name="Baroncelli R."/>
        </authorList>
    </citation>
    <scope>NUCLEOTIDE SEQUENCE</scope>
    <source>
        <strain evidence="1">M932</strain>
    </source>
</reference>